<sequence length="119" mass="13997">MPSIKKPKYVDDTIADVEDNRTMEEIVRDVSLEEFLNCKETREILVTEAYWKFEAKTKHKLAKIYEDYNTAFGNDTIFTKDWKNELGDLIADIIYDHTSDNFDLNIFYACPELAEPVFK</sequence>
<protein>
    <submittedName>
        <fullName evidence="1">Uncharacterized protein</fullName>
    </submittedName>
</protein>
<dbReference type="AlphaFoldDB" id="A0A6C0KAR3"/>
<organism evidence="1">
    <name type="scientific">viral metagenome</name>
    <dbReference type="NCBI Taxonomy" id="1070528"/>
    <lineage>
        <taxon>unclassified sequences</taxon>
        <taxon>metagenomes</taxon>
        <taxon>organismal metagenomes</taxon>
    </lineage>
</organism>
<evidence type="ECO:0000313" key="1">
    <source>
        <dbReference type="EMBL" id="QHU15105.1"/>
    </source>
</evidence>
<name>A0A6C0KAR3_9ZZZZ</name>
<proteinExistence type="predicted"/>
<accession>A0A6C0KAR3</accession>
<reference evidence="1" key="1">
    <citation type="journal article" date="2020" name="Nature">
        <title>Giant virus diversity and host interactions through global metagenomics.</title>
        <authorList>
            <person name="Schulz F."/>
            <person name="Roux S."/>
            <person name="Paez-Espino D."/>
            <person name="Jungbluth S."/>
            <person name="Walsh D.A."/>
            <person name="Denef V.J."/>
            <person name="McMahon K.D."/>
            <person name="Konstantinidis K.T."/>
            <person name="Eloe-Fadrosh E.A."/>
            <person name="Kyrpides N.C."/>
            <person name="Woyke T."/>
        </authorList>
    </citation>
    <scope>NUCLEOTIDE SEQUENCE</scope>
    <source>
        <strain evidence="1">GVMAG-S-1102244-55</strain>
    </source>
</reference>
<dbReference type="EMBL" id="MN740849">
    <property type="protein sequence ID" value="QHU15105.1"/>
    <property type="molecule type" value="Genomic_DNA"/>
</dbReference>